<dbReference type="Gene3D" id="3.40.50.300">
    <property type="entry name" value="P-loop containing nucleotide triphosphate hydrolases"/>
    <property type="match status" value="3"/>
</dbReference>
<dbReference type="GO" id="GO:0031048">
    <property type="term" value="P:regulatory ncRNA-mediated heterochromatin formation"/>
    <property type="evidence" value="ECO:0007669"/>
    <property type="project" value="TreeGrafter"/>
</dbReference>
<dbReference type="SUPFAM" id="SSF52540">
    <property type="entry name" value="P-loop containing nucleoside triphosphate hydrolases"/>
    <property type="match status" value="1"/>
</dbReference>
<dbReference type="InterPro" id="IPR047187">
    <property type="entry name" value="SF1_C_Upf1"/>
</dbReference>
<sequence length="972" mass="108994">MASRCSRLYKVFIQTVQGKREVKTKADVQQFLEAICDQSDRPMCVERLVASPAALQSLHRGLRFDTSAAFVNHHTAAFISYLSEPSLERLCSGQLLKKLLLVIIEPETLWSAMLEAYRKGELDQPAERSFAWLVLGLLLFPTSSELDILAVAQDLTARESFLKSTVHEIRTIGYRIQKVVQTVSQVSSTDEESSAGGRHDNDFADFRKIAIYPTADEFLSNQRPFLRTADAMIGASKDHRAALHLDNQFRLLREEMIAELREDMQSSKVRGKRRRSAFVLGGLTITGIFCGEEKKWRPCTLGMVCAKGLEELSRLKPVERKSYLNANRNYLKHQSFGCITDGGNILAFATVDRNEDNLMKEPPVVMLQILGDDAFHKVLFASKVSNELQFLAVNTAFFAFEPILKCLQGMAELPLAQDLLNQEGDPGPCDPPLIPDSLIEQLDHSDGKIQQILKTKNGITLDDSQLQSLRAGLVQTVSLIQGPPGTGKSFIGALQAKAFHEHTKEKVLVICYTNHALDQFLEDLLNIGIPSDSMVRLGSKSTSRTTPLKLSNQTSSYKRSKPMWDVLEQLNSEASVLNEELGEGFRDYRAFSLRRGEILEYLEFSDDEAGFYAAFQVPEEKDGMTRVGTKGKAVGPDYLIHRWSQGQDAGNYRWISRQHHPQVWALPRNERAVLLQKWQRAILEENISKFCDTIKQFHRCNGQLDDSMREKTASILGTKRIIGCTTTAAAMYVRDLQTAAPSVVLVEEAGEILESHVLTAMSAKAKQLILIGDHKQLRPKVNNYALTIEKGDGFDLNRSMFERLVLAGYPHTTLSNQHRMCPEISALVKHLTYPGLIDDKKTKGRAQPRGLQDRVIFFNHEHPEVDITQVADRRDEGAKGSKQNLFEADIVLQIVRYLAQQGYGTDKLVVLTPYLGQLHLLLDKLGKENDPILNDLDSFDLVRAGLLSQASAKMSKRPIRISTIGEPVTMPF</sequence>
<evidence type="ECO:0000256" key="1">
    <source>
        <dbReference type="ARBA" id="ARBA00022806"/>
    </source>
</evidence>
<protein>
    <recommendedName>
        <fullName evidence="6">NFX1-type zinc finger-containing protein 1</fullName>
    </recommendedName>
</protein>
<keyword evidence="1" id="KW-0547">Nucleotide-binding</keyword>
<proteinExistence type="predicted"/>
<evidence type="ECO:0000313" key="5">
    <source>
        <dbReference type="Proteomes" id="UP001161017"/>
    </source>
</evidence>
<dbReference type="GO" id="GO:0004386">
    <property type="term" value="F:helicase activity"/>
    <property type="evidence" value="ECO:0007669"/>
    <property type="project" value="InterPro"/>
</dbReference>
<gene>
    <name evidence="4" type="ORF">OHK93_003607</name>
</gene>
<organism evidence="4 5">
    <name type="scientific">Ramalina farinacea</name>
    <dbReference type="NCBI Taxonomy" id="258253"/>
    <lineage>
        <taxon>Eukaryota</taxon>
        <taxon>Fungi</taxon>
        <taxon>Dikarya</taxon>
        <taxon>Ascomycota</taxon>
        <taxon>Pezizomycotina</taxon>
        <taxon>Lecanoromycetes</taxon>
        <taxon>OSLEUM clade</taxon>
        <taxon>Lecanoromycetidae</taxon>
        <taxon>Lecanorales</taxon>
        <taxon>Lecanorineae</taxon>
        <taxon>Ramalinaceae</taxon>
        <taxon>Ramalina</taxon>
    </lineage>
</organism>
<keyword evidence="5" id="KW-1185">Reference proteome</keyword>
<dbReference type="AlphaFoldDB" id="A0AA43TY89"/>
<dbReference type="GO" id="GO:0031380">
    <property type="term" value="C:nuclear RNA-directed RNA polymerase complex"/>
    <property type="evidence" value="ECO:0007669"/>
    <property type="project" value="TreeGrafter"/>
</dbReference>
<dbReference type="Pfam" id="PF13086">
    <property type="entry name" value="AAA_11"/>
    <property type="match status" value="1"/>
</dbReference>
<evidence type="ECO:0000259" key="2">
    <source>
        <dbReference type="Pfam" id="PF13086"/>
    </source>
</evidence>
<evidence type="ECO:0008006" key="6">
    <source>
        <dbReference type="Google" id="ProtNLM"/>
    </source>
</evidence>
<dbReference type="CDD" id="cd18808">
    <property type="entry name" value="SF1_C_Upf1"/>
    <property type="match status" value="1"/>
</dbReference>
<evidence type="ECO:0000313" key="4">
    <source>
        <dbReference type="EMBL" id="MDI1492393.1"/>
    </source>
</evidence>
<dbReference type="CDD" id="cd17936">
    <property type="entry name" value="EEXXEc_NFX1"/>
    <property type="match status" value="1"/>
</dbReference>
<keyword evidence="1" id="KW-0347">Helicase</keyword>
<dbReference type="InterPro" id="IPR041679">
    <property type="entry name" value="DNA2/NAM7-like_C"/>
</dbReference>
<name>A0AA43TY89_9LECA</name>
<feature type="domain" description="DNA2/NAM7 helicase-like C-terminal" evidence="3">
    <location>
        <begin position="796"/>
        <end position="930"/>
    </location>
</feature>
<evidence type="ECO:0000259" key="3">
    <source>
        <dbReference type="Pfam" id="PF13087"/>
    </source>
</evidence>
<comment type="caution">
    <text evidence="4">The sequence shown here is derived from an EMBL/GenBank/DDBJ whole genome shotgun (WGS) entry which is preliminary data.</text>
</comment>
<dbReference type="InterPro" id="IPR027417">
    <property type="entry name" value="P-loop_NTPase"/>
</dbReference>
<dbReference type="InterPro" id="IPR041677">
    <property type="entry name" value="DNA2/NAM7_AAA_11"/>
</dbReference>
<accession>A0AA43TY89</accession>
<dbReference type="Proteomes" id="UP001161017">
    <property type="component" value="Unassembled WGS sequence"/>
</dbReference>
<feature type="domain" description="DNA2/NAM7 helicase helicase" evidence="2">
    <location>
        <begin position="461"/>
        <end position="781"/>
    </location>
</feature>
<dbReference type="PANTHER" id="PTHR10887:SF341">
    <property type="entry name" value="NFX1-TYPE ZINC FINGER-CONTAINING PROTEIN 1"/>
    <property type="match status" value="1"/>
</dbReference>
<dbReference type="InterPro" id="IPR045055">
    <property type="entry name" value="DNA2/NAM7-like"/>
</dbReference>
<keyword evidence="1" id="KW-0067">ATP-binding</keyword>
<dbReference type="Pfam" id="PF13087">
    <property type="entry name" value="AAA_12"/>
    <property type="match status" value="1"/>
</dbReference>
<reference evidence="4" key="1">
    <citation type="journal article" date="2023" name="Genome Biol. Evol.">
        <title>First Whole Genome Sequence and Flow Cytometry Genome Size Data for the Lichen-Forming Fungus Ramalina farinacea (Ascomycota).</title>
        <authorList>
            <person name="Llewellyn T."/>
            <person name="Mian S."/>
            <person name="Hill R."/>
            <person name="Leitch I.J."/>
            <person name="Gaya E."/>
        </authorList>
    </citation>
    <scope>NUCLEOTIDE SEQUENCE</scope>
    <source>
        <strain evidence="4">LIQ254RAFAR</strain>
    </source>
</reference>
<keyword evidence="1" id="KW-0378">Hydrolase</keyword>
<dbReference type="PANTHER" id="PTHR10887">
    <property type="entry name" value="DNA2/NAM7 HELICASE FAMILY"/>
    <property type="match status" value="1"/>
</dbReference>
<dbReference type="EMBL" id="JAPUFD010000018">
    <property type="protein sequence ID" value="MDI1492393.1"/>
    <property type="molecule type" value="Genomic_DNA"/>
</dbReference>